<gene>
    <name evidence="2" type="ORF">CMUS01_09609</name>
</gene>
<accession>A0A8H6NA52</accession>
<dbReference type="Proteomes" id="UP000639643">
    <property type="component" value="Unassembled WGS sequence"/>
</dbReference>
<evidence type="ECO:0000256" key="1">
    <source>
        <dbReference type="SAM" id="MobiDB-lite"/>
    </source>
</evidence>
<feature type="region of interest" description="Disordered" evidence="1">
    <location>
        <begin position="1"/>
        <end position="69"/>
    </location>
</feature>
<keyword evidence="3" id="KW-1185">Reference proteome</keyword>
<evidence type="ECO:0000313" key="3">
    <source>
        <dbReference type="Proteomes" id="UP000639643"/>
    </source>
</evidence>
<comment type="caution">
    <text evidence="2">The sequence shown here is derived from an EMBL/GenBank/DDBJ whole genome shotgun (WGS) entry which is preliminary data.</text>
</comment>
<proteinExistence type="predicted"/>
<sequence length="86" mass="9229">MGEGGRHANANPNMHRKPRLLTGGASSEGNVTLHHRVADARHRHLPNHTRVTPPATYQMLGRTPVNARPPTARPVAALQAFSVACA</sequence>
<evidence type="ECO:0000313" key="2">
    <source>
        <dbReference type="EMBL" id="KAF6826037.1"/>
    </source>
</evidence>
<dbReference type="AlphaFoldDB" id="A0A8H6NA52"/>
<organism evidence="2 3">
    <name type="scientific">Colletotrichum musicola</name>
    <dbReference type="NCBI Taxonomy" id="2175873"/>
    <lineage>
        <taxon>Eukaryota</taxon>
        <taxon>Fungi</taxon>
        <taxon>Dikarya</taxon>
        <taxon>Ascomycota</taxon>
        <taxon>Pezizomycotina</taxon>
        <taxon>Sordariomycetes</taxon>
        <taxon>Hypocreomycetidae</taxon>
        <taxon>Glomerellales</taxon>
        <taxon>Glomerellaceae</taxon>
        <taxon>Colletotrichum</taxon>
        <taxon>Colletotrichum orchidearum species complex</taxon>
    </lineage>
</organism>
<dbReference type="EMBL" id="WIGM01000413">
    <property type="protein sequence ID" value="KAF6826037.1"/>
    <property type="molecule type" value="Genomic_DNA"/>
</dbReference>
<protein>
    <submittedName>
        <fullName evidence="2">Uncharacterized protein</fullName>
    </submittedName>
</protein>
<name>A0A8H6NA52_9PEZI</name>
<reference evidence="2" key="1">
    <citation type="journal article" date="2020" name="Phytopathology">
        <title>Genome Sequence Resources of Colletotrichum truncatum, C. plurivorum, C. musicola, and C. sojae: Four Species Pathogenic to Soybean (Glycine max).</title>
        <authorList>
            <person name="Rogerio F."/>
            <person name="Boufleur T.R."/>
            <person name="Ciampi-Guillardi M."/>
            <person name="Sukno S.A."/>
            <person name="Thon M.R."/>
            <person name="Massola Junior N.S."/>
            <person name="Baroncelli R."/>
        </authorList>
    </citation>
    <scope>NUCLEOTIDE SEQUENCE</scope>
    <source>
        <strain evidence="2">LFN0074</strain>
    </source>
</reference>